<evidence type="ECO:0000256" key="5">
    <source>
        <dbReference type="ARBA" id="ARBA00017632"/>
    </source>
</evidence>
<dbReference type="GO" id="GO:0046872">
    <property type="term" value="F:metal ion binding"/>
    <property type="evidence" value="ECO:0007669"/>
    <property type="project" value="UniProtKB-KW"/>
</dbReference>
<feature type="domain" description="Nucleoside diphosphate kinase-like" evidence="18">
    <location>
        <begin position="3"/>
        <end position="140"/>
    </location>
</feature>
<dbReference type="GO" id="GO:0005524">
    <property type="term" value="F:ATP binding"/>
    <property type="evidence" value="ECO:0007669"/>
    <property type="project" value="UniProtKB-UniRule"/>
</dbReference>
<comment type="subcellular location">
    <subcellularLocation>
        <location evidence="2 15">Cytoplasm</location>
    </subcellularLocation>
</comment>
<evidence type="ECO:0000313" key="20">
    <source>
        <dbReference type="Proteomes" id="UP000316584"/>
    </source>
</evidence>
<dbReference type="SUPFAM" id="SSF54919">
    <property type="entry name" value="Nucleoside diphosphate kinase, NDK"/>
    <property type="match status" value="1"/>
</dbReference>
<evidence type="ECO:0000313" key="19">
    <source>
        <dbReference type="EMBL" id="QDW65692.1"/>
    </source>
</evidence>
<proteinExistence type="inferred from homology"/>
<dbReference type="PANTHER" id="PTHR11349">
    <property type="entry name" value="NUCLEOSIDE DIPHOSPHATE KINASE"/>
    <property type="match status" value="1"/>
</dbReference>
<evidence type="ECO:0000256" key="1">
    <source>
        <dbReference type="ARBA" id="ARBA00001946"/>
    </source>
</evidence>
<comment type="catalytic activity">
    <reaction evidence="15">
        <text>a 2'-deoxyribonucleoside 5'-diphosphate + ATP = a 2'-deoxyribonucleoside 5'-triphosphate + ADP</text>
        <dbReference type="Rhea" id="RHEA:44640"/>
        <dbReference type="ChEBI" id="CHEBI:30616"/>
        <dbReference type="ChEBI" id="CHEBI:61560"/>
        <dbReference type="ChEBI" id="CHEBI:73316"/>
        <dbReference type="ChEBI" id="CHEBI:456216"/>
        <dbReference type="EC" id="2.7.4.6"/>
    </reaction>
</comment>
<dbReference type="GO" id="GO:0006228">
    <property type="term" value="P:UTP biosynthetic process"/>
    <property type="evidence" value="ECO:0007669"/>
    <property type="project" value="UniProtKB-UniRule"/>
</dbReference>
<evidence type="ECO:0000256" key="16">
    <source>
        <dbReference type="PROSITE-ProRule" id="PRU00706"/>
    </source>
</evidence>
<comment type="cofactor">
    <cofactor evidence="1 15">
        <name>Mg(2+)</name>
        <dbReference type="ChEBI" id="CHEBI:18420"/>
    </cofactor>
</comment>
<feature type="binding site" evidence="15 16">
    <location>
        <position position="104"/>
    </location>
    <ligand>
        <name>ATP</name>
        <dbReference type="ChEBI" id="CHEBI:30616"/>
    </ligand>
</feature>
<dbReference type="PROSITE" id="PS51374">
    <property type="entry name" value="NDPK_LIKE"/>
    <property type="match status" value="1"/>
</dbReference>
<keyword evidence="14 15" id="KW-0546">Nucleotide metabolism</keyword>
<reference evidence="19 20" key="1">
    <citation type="submission" date="2019-07" db="EMBL/GenBank/DDBJ databases">
        <title>Full genome sequence of Luteimonas sp. Gr-4.</title>
        <authorList>
            <person name="Im W.-T."/>
        </authorList>
    </citation>
    <scope>NUCLEOTIDE SEQUENCE [LARGE SCALE GENOMIC DNA]</scope>
    <source>
        <strain evidence="19 20">Gr-4</strain>
    </source>
</reference>
<dbReference type="NCBIfam" id="NF001908">
    <property type="entry name" value="PRK00668.1"/>
    <property type="match status" value="1"/>
</dbReference>
<gene>
    <name evidence="15" type="primary">ndk</name>
    <name evidence="19" type="ORF">FPZ22_01255</name>
</gene>
<dbReference type="GO" id="GO:0006241">
    <property type="term" value="P:CTP biosynthetic process"/>
    <property type="evidence" value="ECO:0007669"/>
    <property type="project" value="UniProtKB-UniRule"/>
</dbReference>
<dbReference type="RefSeq" id="WP_144889539.1">
    <property type="nucleotide sequence ID" value="NZ_CP042218.1"/>
</dbReference>
<dbReference type="GO" id="GO:0005737">
    <property type="term" value="C:cytoplasm"/>
    <property type="evidence" value="ECO:0007669"/>
    <property type="project" value="UniProtKB-SubCell"/>
</dbReference>
<comment type="catalytic activity">
    <reaction evidence="15">
        <text>a ribonucleoside 5'-diphosphate + ATP = a ribonucleoside 5'-triphosphate + ADP</text>
        <dbReference type="Rhea" id="RHEA:18113"/>
        <dbReference type="ChEBI" id="CHEBI:30616"/>
        <dbReference type="ChEBI" id="CHEBI:57930"/>
        <dbReference type="ChEBI" id="CHEBI:61557"/>
        <dbReference type="ChEBI" id="CHEBI:456216"/>
        <dbReference type="EC" id="2.7.4.6"/>
    </reaction>
</comment>
<feature type="binding site" evidence="15 16">
    <location>
        <position position="59"/>
    </location>
    <ligand>
        <name>ATP</name>
        <dbReference type="ChEBI" id="CHEBI:30616"/>
    </ligand>
</feature>
<dbReference type="GO" id="GO:0006183">
    <property type="term" value="P:GTP biosynthetic process"/>
    <property type="evidence" value="ECO:0007669"/>
    <property type="project" value="UniProtKB-UniRule"/>
</dbReference>
<dbReference type="CDD" id="cd04413">
    <property type="entry name" value="NDPk_I"/>
    <property type="match status" value="1"/>
</dbReference>
<dbReference type="KEGG" id="lug:FPZ22_01255"/>
<comment type="similarity">
    <text evidence="3 15 16 17">Belongs to the NDK family.</text>
</comment>
<keyword evidence="10 15" id="KW-0547">Nucleotide-binding</keyword>
<evidence type="ECO:0000256" key="13">
    <source>
        <dbReference type="ARBA" id="ARBA00022842"/>
    </source>
</evidence>
<dbReference type="AlphaFoldDB" id="A0A518N1A6"/>
<protein>
    <recommendedName>
        <fullName evidence="5 15">Nucleoside diphosphate kinase</fullName>
        <shortName evidence="15">NDK</shortName>
        <shortName evidence="15">NDP kinase</shortName>
        <ecNumber evidence="4 15">2.7.4.6</ecNumber>
    </recommendedName>
    <alternativeName>
        <fullName evidence="15">Nucleoside-2-P kinase</fullName>
    </alternativeName>
</protein>
<keyword evidence="12 15" id="KW-0067">ATP-binding</keyword>
<feature type="binding site" evidence="15 16">
    <location>
        <position position="11"/>
    </location>
    <ligand>
        <name>ATP</name>
        <dbReference type="ChEBI" id="CHEBI:30616"/>
    </ligand>
</feature>
<evidence type="ECO:0000256" key="4">
    <source>
        <dbReference type="ARBA" id="ARBA00012966"/>
    </source>
</evidence>
<sequence length="141" mass="15225">MALERTLSIIKPDAVAKNVIGEIYSRFEKAGLKVAAAKMKQLSRAEAEGFYAVHRERPFFNALVEFMISGPVMIQVLEGEGAVLKNRELMGATNPKEAAAGTIRADFADSIDANAVHGSDAAETAAVEIAYFFPSTDVYAR</sequence>
<keyword evidence="8 15" id="KW-0808">Transferase</keyword>
<name>A0A518N1A6_9GAMM</name>
<dbReference type="EC" id="2.7.4.6" evidence="4 15"/>
<feature type="active site" description="Pros-phosphohistidine intermediate" evidence="15 16">
    <location>
        <position position="117"/>
    </location>
</feature>
<feature type="binding site" evidence="15 16">
    <location>
        <position position="87"/>
    </location>
    <ligand>
        <name>ATP</name>
        <dbReference type="ChEBI" id="CHEBI:30616"/>
    </ligand>
</feature>
<evidence type="ECO:0000256" key="14">
    <source>
        <dbReference type="ARBA" id="ARBA00023080"/>
    </source>
</evidence>
<keyword evidence="7 15" id="KW-0597">Phosphoprotein</keyword>
<dbReference type="InterPro" id="IPR001564">
    <property type="entry name" value="Nucleoside_diP_kinase"/>
</dbReference>
<dbReference type="Proteomes" id="UP000316584">
    <property type="component" value="Chromosome"/>
</dbReference>
<dbReference type="GO" id="GO:0004550">
    <property type="term" value="F:nucleoside diphosphate kinase activity"/>
    <property type="evidence" value="ECO:0007669"/>
    <property type="project" value="UniProtKB-UniRule"/>
</dbReference>
<evidence type="ECO:0000259" key="18">
    <source>
        <dbReference type="SMART" id="SM00562"/>
    </source>
</evidence>
<dbReference type="InterPro" id="IPR036850">
    <property type="entry name" value="NDK-like_dom_sf"/>
</dbReference>
<dbReference type="InterPro" id="IPR034907">
    <property type="entry name" value="NDK-like_dom"/>
</dbReference>
<organism evidence="19 20">
    <name type="scientific">Luteimonas granuli</name>
    <dbReference type="NCBI Taxonomy" id="1176533"/>
    <lineage>
        <taxon>Bacteria</taxon>
        <taxon>Pseudomonadati</taxon>
        <taxon>Pseudomonadota</taxon>
        <taxon>Gammaproteobacteria</taxon>
        <taxon>Lysobacterales</taxon>
        <taxon>Lysobacteraceae</taxon>
        <taxon>Luteimonas</taxon>
    </lineage>
</organism>
<feature type="binding site" evidence="15 16">
    <location>
        <position position="93"/>
    </location>
    <ligand>
        <name>ATP</name>
        <dbReference type="ChEBI" id="CHEBI:30616"/>
    </ligand>
</feature>
<dbReference type="PRINTS" id="PR01243">
    <property type="entry name" value="NUCDPKINASE"/>
</dbReference>
<keyword evidence="6 15" id="KW-0963">Cytoplasm</keyword>
<evidence type="ECO:0000256" key="6">
    <source>
        <dbReference type="ARBA" id="ARBA00022490"/>
    </source>
</evidence>
<dbReference type="EMBL" id="CP042218">
    <property type="protein sequence ID" value="QDW65692.1"/>
    <property type="molecule type" value="Genomic_DNA"/>
</dbReference>
<dbReference type="SMART" id="SM00562">
    <property type="entry name" value="NDK"/>
    <property type="match status" value="1"/>
</dbReference>
<dbReference type="Gene3D" id="3.30.70.141">
    <property type="entry name" value="Nucleoside diphosphate kinase-like domain"/>
    <property type="match status" value="1"/>
</dbReference>
<evidence type="ECO:0000256" key="10">
    <source>
        <dbReference type="ARBA" id="ARBA00022741"/>
    </source>
</evidence>
<evidence type="ECO:0000256" key="11">
    <source>
        <dbReference type="ARBA" id="ARBA00022777"/>
    </source>
</evidence>
<evidence type="ECO:0000256" key="17">
    <source>
        <dbReference type="RuleBase" id="RU004011"/>
    </source>
</evidence>
<evidence type="ECO:0000256" key="12">
    <source>
        <dbReference type="ARBA" id="ARBA00022840"/>
    </source>
</evidence>
<keyword evidence="11 15" id="KW-0418">Kinase</keyword>
<evidence type="ECO:0000256" key="9">
    <source>
        <dbReference type="ARBA" id="ARBA00022723"/>
    </source>
</evidence>
<dbReference type="HAMAP" id="MF_00451">
    <property type="entry name" value="NDP_kinase"/>
    <property type="match status" value="1"/>
</dbReference>
<keyword evidence="9 15" id="KW-0479">Metal-binding</keyword>
<accession>A0A518N1A6</accession>
<keyword evidence="13 15" id="KW-0460">Magnesium</keyword>
<evidence type="ECO:0000256" key="8">
    <source>
        <dbReference type="ARBA" id="ARBA00022679"/>
    </source>
</evidence>
<keyword evidence="20" id="KW-1185">Reference proteome</keyword>
<comment type="subunit">
    <text evidence="15">Homotetramer.</text>
</comment>
<dbReference type="FunFam" id="3.30.70.141:FF:000001">
    <property type="entry name" value="Nucleoside diphosphate kinase"/>
    <property type="match status" value="1"/>
</dbReference>
<evidence type="ECO:0000256" key="7">
    <source>
        <dbReference type="ARBA" id="ARBA00022553"/>
    </source>
</evidence>
<evidence type="ECO:0000256" key="15">
    <source>
        <dbReference type="HAMAP-Rule" id="MF_00451"/>
    </source>
</evidence>
<feature type="binding site" evidence="15 16">
    <location>
        <position position="114"/>
    </location>
    <ligand>
        <name>ATP</name>
        <dbReference type="ChEBI" id="CHEBI:30616"/>
    </ligand>
</feature>
<dbReference type="Pfam" id="PF00334">
    <property type="entry name" value="NDK"/>
    <property type="match status" value="1"/>
</dbReference>
<evidence type="ECO:0000256" key="3">
    <source>
        <dbReference type="ARBA" id="ARBA00008142"/>
    </source>
</evidence>
<comment type="function">
    <text evidence="15">Major role in the synthesis of nucleoside triphosphates other than ATP. The ATP gamma phosphate is transferred to the NDP beta phosphate via a ping-pong mechanism, using a phosphorylated active-site intermediate.</text>
</comment>
<evidence type="ECO:0000256" key="2">
    <source>
        <dbReference type="ARBA" id="ARBA00004496"/>
    </source>
</evidence>
<dbReference type="OrthoDB" id="9801161at2"/>